<proteinExistence type="predicted"/>
<dbReference type="EMBL" id="JPGG01000016">
    <property type="protein sequence ID" value="KGC13541.1"/>
    <property type="molecule type" value="Genomic_DNA"/>
</dbReference>
<dbReference type="AlphaFoldDB" id="A0AAW3EZI0"/>
<gene>
    <name evidence="1" type="ORF">DM48_2950</name>
</gene>
<reference evidence="1 2" key="1">
    <citation type="submission" date="2014-04" db="EMBL/GenBank/DDBJ databases">
        <authorList>
            <person name="Bishop-Lilly K.A."/>
            <person name="Broomall S.M."/>
            <person name="Chain P.S."/>
            <person name="Chertkov O."/>
            <person name="Coyne S.R."/>
            <person name="Daligault H.E."/>
            <person name="Davenport K.W."/>
            <person name="Erkkila T."/>
            <person name="Frey K.G."/>
            <person name="Gibbons H.S."/>
            <person name="Gu W."/>
            <person name="Jaissle J."/>
            <person name="Johnson S.L."/>
            <person name="Koroleva G.I."/>
            <person name="Ladner J.T."/>
            <person name="Lo C.-C."/>
            <person name="Minogue T.D."/>
            <person name="Munk C."/>
            <person name="Palacios G.F."/>
            <person name="Redden C.L."/>
            <person name="Rosenzweig C.N."/>
            <person name="Scholz M.B."/>
            <person name="Teshima H."/>
            <person name="Xu Y."/>
        </authorList>
    </citation>
    <scope>NUCLEOTIDE SEQUENCE [LARGE SCALE GENOMIC DNA]</scope>
    <source>
        <strain evidence="2">gladioli</strain>
    </source>
</reference>
<dbReference type="Proteomes" id="UP000029590">
    <property type="component" value="Unassembled WGS sequence"/>
</dbReference>
<organism evidence="1 2">
    <name type="scientific">Burkholderia gladioli</name>
    <name type="common">Pseudomonas marginata</name>
    <name type="synonym">Phytomonas marginata</name>
    <dbReference type="NCBI Taxonomy" id="28095"/>
    <lineage>
        <taxon>Bacteria</taxon>
        <taxon>Pseudomonadati</taxon>
        <taxon>Pseudomonadota</taxon>
        <taxon>Betaproteobacteria</taxon>
        <taxon>Burkholderiales</taxon>
        <taxon>Burkholderiaceae</taxon>
        <taxon>Burkholderia</taxon>
    </lineage>
</organism>
<dbReference type="KEGG" id="bgo:BM43_4816"/>
<name>A0AAW3EZI0_BURGA</name>
<protein>
    <submittedName>
        <fullName evidence="1">NAD-dependent epimerase/dehydratase domain protein</fullName>
    </submittedName>
</protein>
<accession>A0AAW3EZI0</accession>
<comment type="caution">
    <text evidence="1">The sequence shown here is derived from an EMBL/GenBank/DDBJ whole genome shotgun (WGS) entry which is preliminary data.</text>
</comment>
<evidence type="ECO:0000313" key="2">
    <source>
        <dbReference type="Proteomes" id="UP000029590"/>
    </source>
</evidence>
<evidence type="ECO:0000313" key="1">
    <source>
        <dbReference type="EMBL" id="KGC13541.1"/>
    </source>
</evidence>
<sequence>MLAATVASITGDPDVYNIVDDDPLPVAQWMPAFARWVDAPASRRLSAEDALDTAGEEAVYYHTRLSGASNPRAREKLGFSPRALLWK</sequence>
<dbReference type="Gene3D" id="3.40.50.720">
    <property type="entry name" value="NAD(P)-binding Rossmann-like Domain"/>
    <property type="match status" value="1"/>
</dbReference>
<dbReference type="RefSeq" id="WP_052409200.1">
    <property type="nucleotide sequence ID" value="NZ_CADEVS010000002.1"/>
</dbReference>